<name>A0A4Y2CC39_ARAVE</name>
<dbReference type="AlphaFoldDB" id="A0A4Y2CC39"/>
<organism evidence="2 3">
    <name type="scientific">Araneus ventricosus</name>
    <name type="common">Orbweaver spider</name>
    <name type="synonym">Epeira ventricosa</name>
    <dbReference type="NCBI Taxonomy" id="182803"/>
    <lineage>
        <taxon>Eukaryota</taxon>
        <taxon>Metazoa</taxon>
        <taxon>Ecdysozoa</taxon>
        <taxon>Arthropoda</taxon>
        <taxon>Chelicerata</taxon>
        <taxon>Arachnida</taxon>
        <taxon>Araneae</taxon>
        <taxon>Araneomorphae</taxon>
        <taxon>Entelegynae</taxon>
        <taxon>Araneoidea</taxon>
        <taxon>Araneidae</taxon>
        <taxon>Araneus</taxon>
    </lineage>
</organism>
<dbReference type="EMBL" id="BGPR01000174">
    <property type="protein sequence ID" value="GBM01839.1"/>
    <property type="molecule type" value="Genomic_DNA"/>
</dbReference>
<keyword evidence="3" id="KW-1185">Reference proteome</keyword>
<evidence type="ECO:0000313" key="3">
    <source>
        <dbReference type="Proteomes" id="UP000499080"/>
    </source>
</evidence>
<gene>
    <name evidence="2" type="ORF">AVEN_218960_1</name>
</gene>
<protein>
    <submittedName>
        <fullName evidence="2">Uncharacterized protein</fullName>
    </submittedName>
</protein>
<comment type="caution">
    <text evidence="2">The sequence shown here is derived from an EMBL/GenBank/DDBJ whole genome shotgun (WGS) entry which is preliminary data.</text>
</comment>
<dbReference type="Proteomes" id="UP000499080">
    <property type="component" value="Unassembled WGS sequence"/>
</dbReference>
<feature type="region of interest" description="Disordered" evidence="1">
    <location>
        <begin position="31"/>
        <end position="53"/>
    </location>
</feature>
<sequence length="118" mass="13745">MCSYSFIWQNYVRTKKPESAKKAARGLLWDGPRNFESWHDDEDDTSTGTPSLRLRATPAGKRLALMSDLKGIRFISLEKLGFELRTLWSRSLVPYHQVNRIQMEMTRGTLSQSMNWTF</sequence>
<evidence type="ECO:0000256" key="1">
    <source>
        <dbReference type="SAM" id="MobiDB-lite"/>
    </source>
</evidence>
<accession>A0A4Y2CC39</accession>
<evidence type="ECO:0000313" key="2">
    <source>
        <dbReference type="EMBL" id="GBM01839.1"/>
    </source>
</evidence>
<reference evidence="2 3" key="1">
    <citation type="journal article" date="2019" name="Sci. Rep.">
        <title>Orb-weaving spider Araneus ventricosus genome elucidates the spidroin gene catalogue.</title>
        <authorList>
            <person name="Kono N."/>
            <person name="Nakamura H."/>
            <person name="Ohtoshi R."/>
            <person name="Moran D.A.P."/>
            <person name="Shinohara A."/>
            <person name="Yoshida Y."/>
            <person name="Fujiwara M."/>
            <person name="Mori M."/>
            <person name="Tomita M."/>
            <person name="Arakawa K."/>
        </authorList>
    </citation>
    <scope>NUCLEOTIDE SEQUENCE [LARGE SCALE GENOMIC DNA]</scope>
</reference>
<proteinExistence type="predicted"/>